<organism evidence="4 5">
    <name type="scientific">Methylomarinovum caldicuralii</name>
    <dbReference type="NCBI Taxonomy" id="438856"/>
    <lineage>
        <taxon>Bacteria</taxon>
        <taxon>Pseudomonadati</taxon>
        <taxon>Pseudomonadota</taxon>
        <taxon>Gammaproteobacteria</taxon>
        <taxon>Methylococcales</taxon>
        <taxon>Methylothermaceae</taxon>
        <taxon>Methylomarinovum</taxon>
    </lineage>
</organism>
<dbReference type="InterPro" id="IPR003362">
    <property type="entry name" value="Bact_transf"/>
</dbReference>
<accession>A0AAU9CAF5</accession>
<gene>
    <name evidence="4" type="ORF">MIT9_P1062</name>
</gene>
<protein>
    <submittedName>
        <fullName evidence="4">O-antigen biosynthesis protein WbqP</fullName>
    </submittedName>
</protein>
<comment type="similarity">
    <text evidence="1">Belongs to the bacterial sugar transferase family.</text>
</comment>
<keyword evidence="2" id="KW-1133">Transmembrane helix</keyword>
<dbReference type="PANTHER" id="PTHR30576:SF10">
    <property type="entry name" value="SLL5057 PROTEIN"/>
    <property type="match status" value="1"/>
</dbReference>
<dbReference type="EMBL" id="AP024714">
    <property type="protein sequence ID" value="BCX81484.1"/>
    <property type="molecule type" value="Genomic_DNA"/>
</dbReference>
<dbReference type="Pfam" id="PF02397">
    <property type="entry name" value="Bac_transf"/>
    <property type="match status" value="1"/>
</dbReference>
<proteinExistence type="inferred from homology"/>
<evidence type="ECO:0000313" key="4">
    <source>
        <dbReference type="EMBL" id="BCX81484.1"/>
    </source>
</evidence>
<keyword evidence="5" id="KW-1185">Reference proteome</keyword>
<dbReference type="KEGG" id="mcau:MIT9_P1062"/>
<dbReference type="AlphaFoldDB" id="A0AAU9CAF5"/>
<name>A0AAU9CAF5_9GAMM</name>
<dbReference type="RefSeq" id="WP_317706407.1">
    <property type="nucleotide sequence ID" value="NZ_AP024714.1"/>
</dbReference>
<evidence type="ECO:0000256" key="2">
    <source>
        <dbReference type="SAM" id="Phobius"/>
    </source>
</evidence>
<evidence type="ECO:0000256" key="1">
    <source>
        <dbReference type="ARBA" id="ARBA00006464"/>
    </source>
</evidence>
<sequence length="197" mass="22180">MKSNAPWDSPLLRACDLMLAGGALLVGWPLLVVLLGLGWLDTGAPLFRQVRVGRQGRPFVLYKLRTMRLETPSVATHLADPNALTRFGRFLRRTKLDELPQLWNVIRGEMSLVGPRPCLPNQKELIEARDRLGVLAARPGITGLAQIRGIDMSQPQRLARVDAEMLRDFSLRAYFRYLWLTLRGQGRGDRIRGDGLT</sequence>
<reference evidence="5" key="1">
    <citation type="journal article" date="2024" name="Int. J. Syst. Evol. Microbiol.">
        <title>Methylomarinovum tepidoasis sp. nov., a moderately thermophilic methanotroph of the family Methylothermaceae isolated from a deep-sea hydrothermal field.</title>
        <authorList>
            <person name="Hirayama H."/>
            <person name="Takaki Y."/>
            <person name="Abe M."/>
            <person name="Miyazaki M."/>
            <person name="Uematsu K."/>
            <person name="Matsui Y."/>
            <person name="Takai K."/>
        </authorList>
    </citation>
    <scope>NUCLEOTIDE SEQUENCE [LARGE SCALE GENOMIC DNA]</scope>
    <source>
        <strain evidence="5">IT-9</strain>
    </source>
</reference>
<dbReference type="PANTHER" id="PTHR30576">
    <property type="entry name" value="COLANIC BIOSYNTHESIS UDP-GLUCOSE LIPID CARRIER TRANSFERASE"/>
    <property type="match status" value="1"/>
</dbReference>
<feature type="transmembrane region" description="Helical" evidence="2">
    <location>
        <begin position="20"/>
        <end position="40"/>
    </location>
</feature>
<keyword evidence="2" id="KW-0812">Transmembrane</keyword>
<keyword evidence="2" id="KW-0472">Membrane</keyword>
<evidence type="ECO:0000259" key="3">
    <source>
        <dbReference type="Pfam" id="PF02397"/>
    </source>
</evidence>
<dbReference type="Proteomes" id="UP001321825">
    <property type="component" value="Chromosome"/>
</dbReference>
<evidence type="ECO:0000313" key="5">
    <source>
        <dbReference type="Proteomes" id="UP001321825"/>
    </source>
</evidence>
<feature type="domain" description="Bacterial sugar transferase" evidence="3">
    <location>
        <begin position="13"/>
        <end position="183"/>
    </location>
</feature>
<dbReference type="GO" id="GO:0016780">
    <property type="term" value="F:phosphotransferase activity, for other substituted phosphate groups"/>
    <property type="evidence" value="ECO:0007669"/>
    <property type="project" value="TreeGrafter"/>
</dbReference>